<name>A0ACC2PGZ6_9HYME</name>
<gene>
    <name evidence="1" type="ORF">QAD02_018366</name>
</gene>
<comment type="caution">
    <text evidence="1">The sequence shown here is derived from an EMBL/GenBank/DDBJ whole genome shotgun (WGS) entry which is preliminary data.</text>
</comment>
<evidence type="ECO:0000313" key="1">
    <source>
        <dbReference type="EMBL" id="KAJ8682574.1"/>
    </source>
</evidence>
<sequence length="506" mass="54330">MSGSDSPTFFHGQPWSSWIEKMGRDKPLSDEEPDSEPASSVMRLPIDDIDLYGFCPERDSFYVVVCEVCNAVVKPQAFQQHMESNHPSGNVSLPPPSNTTTKPPLKTPYYRHCGVWIEETSKPCTRSLTCKAHPVSLRRHVSGRSKSFDKLLADHRASKDLPNTKAQTKVISCSATAVTTVTGTISIAAAELNTANALMPSTPATAAVAVAATGGTAATPTTDNTDAPGSPPVLSLPDTYPLPQAVDLLYRCLAPHGTNKPTKLEENYPNDLESSRRIESTSLVNNANNGSNISASALTPGGTSNVPVGSDSAMAPISVVLPSLSPIPTDGMSPQTPTLQFSRSVNPSTLPMATLEAKTAPMEMDNGITMYTSSPVSTGKSQVSLQIPRGGMMNQSMSNCSFTSLFDQSIEGHHSESARTVGHVMVNGKRLTGYGQLSAGLQNDIKPKLEYPQEYSSAIQLEAMTTSAPFTDFNDISWSNCHPEPLAVGRWLRINSSRKQYNFNIH</sequence>
<keyword evidence="2" id="KW-1185">Reference proteome</keyword>
<protein>
    <submittedName>
        <fullName evidence="1">Uncharacterized protein</fullName>
    </submittedName>
</protein>
<dbReference type="EMBL" id="CM056741">
    <property type="protein sequence ID" value="KAJ8682574.1"/>
    <property type="molecule type" value="Genomic_DNA"/>
</dbReference>
<accession>A0ACC2PGZ6</accession>
<dbReference type="Proteomes" id="UP001239111">
    <property type="component" value="Chromosome 1"/>
</dbReference>
<organism evidence="1 2">
    <name type="scientific">Eretmocerus hayati</name>
    <dbReference type="NCBI Taxonomy" id="131215"/>
    <lineage>
        <taxon>Eukaryota</taxon>
        <taxon>Metazoa</taxon>
        <taxon>Ecdysozoa</taxon>
        <taxon>Arthropoda</taxon>
        <taxon>Hexapoda</taxon>
        <taxon>Insecta</taxon>
        <taxon>Pterygota</taxon>
        <taxon>Neoptera</taxon>
        <taxon>Endopterygota</taxon>
        <taxon>Hymenoptera</taxon>
        <taxon>Apocrita</taxon>
        <taxon>Proctotrupomorpha</taxon>
        <taxon>Chalcidoidea</taxon>
        <taxon>Aphelinidae</taxon>
        <taxon>Aphelininae</taxon>
        <taxon>Eretmocerus</taxon>
    </lineage>
</organism>
<proteinExistence type="predicted"/>
<reference evidence="1" key="1">
    <citation type="submission" date="2023-04" db="EMBL/GenBank/DDBJ databases">
        <title>A chromosome-level genome assembly of the parasitoid wasp Eretmocerus hayati.</title>
        <authorList>
            <person name="Zhong Y."/>
            <person name="Liu S."/>
            <person name="Liu Y."/>
        </authorList>
    </citation>
    <scope>NUCLEOTIDE SEQUENCE</scope>
    <source>
        <strain evidence="1">ZJU_SS_LIU_2023</strain>
    </source>
</reference>
<evidence type="ECO:0000313" key="2">
    <source>
        <dbReference type="Proteomes" id="UP001239111"/>
    </source>
</evidence>